<sequence length="226" mass="26237">MLVRPTSGEEFCLPLTQSQYMIGRLPDNDIVLADPFVSRQHCKLEQIGPRWHIIDLHSQNHTYLERSSGIIKIKPKNPDKVFLDNKDVICILDWKLEFHDENITKPIFEDVLPIKDIFFVYNVSQKALYLQKGDDLTKLKLRPQLNKMVAYMSDRNLEQGEAVCCTFEELKKAIWGIEEADLRPDSDIRGLARELRKLFEACAPNANVDFLETQFGVGYILNIKWK</sequence>
<dbReference type="SUPFAM" id="SSF49879">
    <property type="entry name" value="SMAD/FHA domain"/>
    <property type="match status" value="1"/>
</dbReference>
<evidence type="ECO:0000259" key="1">
    <source>
        <dbReference type="PROSITE" id="PS50006"/>
    </source>
</evidence>
<evidence type="ECO:0000313" key="3">
    <source>
        <dbReference type="Proteomes" id="UP001154265"/>
    </source>
</evidence>
<gene>
    <name evidence="2" type="ORF">L3556_06440</name>
</gene>
<evidence type="ECO:0000313" key="2">
    <source>
        <dbReference type="EMBL" id="MDG2990573.1"/>
    </source>
</evidence>
<dbReference type="Pfam" id="PF00498">
    <property type="entry name" value="FHA"/>
    <property type="match status" value="1"/>
</dbReference>
<protein>
    <submittedName>
        <fullName evidence="2">FHA domain-containing protein</fullName>
    </submittedName>
</protein>
<dbReference type="Proteomes" id="UP001154265">
    <property type="component" value="Unassembled WGS sequence"/>
</dbReference>
<name>A0ABT6EZ04_9SYNE</name>
<dbReference type="SMART" id="SM00240">
    <property type="entry name" value="FHA"/>
    <property type="match status" value="1"/>
</dbReference>
<dbReference type="PROSITE" id="PS50006">
    <property type="entry name" value="FHA_DOMAIN"/>
    <property type="match status" value="1"/>
</dbReference>
<dbReference type="RefSeq" id="WP_277866480.1">
    <property type="nucleotide sequence ID" value="NZ_JAKKUT010000002.1"/>
</dbReference>
<accession>A0ABT6EZ04</accession>
<reference evidence="2" key="2">
    <citation type="submission" date="2022-01" db="EMBL/GenBank/DDBJ databases">
        <authorList>
            <person name="Zivanovic Y."/>
            <person name="Moreira D."/>
            <person name="Lopez-Garcia P."/>
        </authorList>
    </citation>
    <scope>NUCLEOTIDE SEQUENCE</scope>
    <source>
        <strain evidence="2">G9</strain>
    </source>
</reference>
<keyword evidence="3" id="KW-1185">Reference proteome</keyword>
<dbReference type="EMBL" id="JAKKUT010000002">
    <property type="protein sequence ID" value="MDG2990573.1"/>
    <property type="molecule type" value="Genomic_DNA"/>
</dbReference>
<dbReference type="PANTHER" id="PTHR23308">
    <property type="entry name" value="NUCLEAR INHIBITOR OF PROTEIN PHOSPHATASE-1"/>
    <property type="match status" value="1"/>
</dbReference>
<dbReference type="InterPro" id="IPR036388">
    <property type="entry name" value="WH-like_DNA-bd_sf"/>
</dbReference>
<dbReference type="InterPro" id="IPR008984">
    <property type="entry name" value="SMAD_FHA_dom_sf"/>
</dbReference>
<proteinExistence type="predicted"/>
<dbReference type="InterPro" id="IPR050923">
    <property type="entry name" value="Cell_Proc_Reg/RNA_Proc"/>
</dbReference>
<dbReference type="Gene3D" id="1.10.10.10">
    <property type="entry name" value="Winged helix-like DNA-binding domain superfamily/Winged helix DNA-binding domain"/>
    <property type="match status" value="1"/>
</dbReference>
<comment type="caution">
    <text evidence="2">The sequence shown here is derived from an EMBL/GenBank/DDBJ whole genome shotgun (WGS) entry which is preliminary data.</text>
</comment>
<reference evidence="2" key="1">
    <citation type="journal article" date="2022" name="Genome Biol. Evol.">
        <title>A New Gene Family Diagnostic for Intracellular Biomineralization of Amorphous Ca Carbonates by Cyanobacteria.</title>
        <authorList>
            <person name="Benzerara K."/>
            <person name="Duprat E."/>
            <person name="Bitard-Feildel T."/>
            <person name="Caumes G."/>
            <person name="Cassier-Chauvat C."/>
            <person name="Chauvat F."/>
            <person name="Dezi M."/>
            <person name="Diop S.I."/>
            <person name="Gaschignard G."/>
            <person name="Gorgen S."/>
            <person name="Gugger M."/>
            <person name="Lopez-Garcia P."/>
            <person name="Millet M."/>
            <person name="Skouri-Panet F."/>
            <person name="Moreira D."/>
            <person name="Callebaut I."/>
        </authorList>
    </citation>
    <scope>NUCLEOTIDE SEQUENCE</scope>
    <source>
        <strain evidence="2">G9</strain>
    </source>
</reference>
<dbReference type="InterPro" id="IPR000253">
    <property type="entry name" value="FHA_dom"/>
</dbReference>
<feature type="domain" description="FHA" evidence="1">
    <location>
        <begin position="20"/>
        <end position="65"/>
    </location>
</feature>
<organism evidence="2 3">
    <name type="scientific">Candidatus Synechococcus calcipolaris G9</name>
    <dbReference type="NCBI Taxonomy" id="1497997"/>
    <lineage>
        <taxon>Bacteria</taxon>
        <taxon>Bacillati</taxon>
        <taxon>Cyanobacteriota</taxon>
        <taxon>Cyanophyceae</taxon>
        <taxon>Synechococcales</taxon>
        <taxon>Synechococcaceae</taxon>
        <taxon>Synechococcus</taxon>
    </lineage>
</organism>
<dbReference type="CDD" id="cd00060">
    <property type="entry name" value="FHA"/>
    <property type="match status" value="1"/>
</dbReference>
<dbReference type="Gene3D" id="2.60.200.20">
    <property type="match status" value="1"/>
</dbReference>